<dbReference type="InterPro" id="IPR001853">
    <property type="entry name" value="DSBA-like_thioredoxin_dom"/>
</dbReference>
<protein>
    <recommendedName>
        <fullName evidence="7">Thiol:disulfide interchange protein</fullName>
    </recommendedName>
</protein>
<dbReference type="GO" id="GO:0016853">
    <property type="term" value="F:isomerase activity"/>
    <property type="evidence" value="ECO:0007669"/>
    <property type="project" value="UniProtKB-KW"/>
</dbReference>
<evidence type="ECO:0000256" key="1">
    <source>
        <dbReference type="ARBA" id="ARBA00004418"/>
    </source>
</evidence>
<feature type="domain" description="Thioredoxin" evidence="10">
    <location>
        <begin position="14"/>
        <end position="203"/>
    </location>
</feature>
<keyword evidence="3 9" id="KW-0732">Signal</keyword>
<evidence type="ECO:0000256" key="3">
    <source>
        <dbReference type="ARBA" id="ARBA00022729"/>
    </source>
</evidence>
<evidence type="ECO:0000256" key="8">
    <source>
        <dbReference type="PIRSR" id="PIRSR001488-1"/>
    </source>
</evidence>
<keyword evidence="12" id="KW-1185">Reference proteome</keyword>
<reference evidence="11 12" key="1">
    <citation type="journal article" date="2013" name="Genome Announc.">
        <title>Genome Sequence of the Pyrene- and Fluoranthene-Degrading Bacterium Cycloclasticus sp. Strain PY97M.</title>
        <authorList>
            <person name="Cui Z."/>
            <person name="Xu G."/>
            <person name="Li Q."/>
            <person name="Gao W."/>
            <person name="Zheng L."/>
        </authorList>
    </citation>
    <scope>NUCLEOTIDE SEQUENCE [LARGE SCALE GENOMIC DNA]</scope>
    <source>
        <strain evidence="11 12">PY97M</strain>
    </source>
</reference>
<organism evidence="11 12">
    <name type="scientific">Cycloclasticus pugetii</name>
    <dbReference type="NCBI Taxonomy" id="34068"/>
    <lineage>
        <taxon>Bacteria</taxon>
        <taxon>Pseudomonadati</taxon>
        <taxon>Pseudomonadota</taxon>
        <taxon>Gammaproteobacteria</taxon>
        <taxon>Thiotrichales</taxon>
        <taxon>Piscirickettsiaceae</taxon>
        <taxon>Cycloclasticus</taxon>
    </lineage>
</organism>
<comment type="subcellular location">
    <subcellularLocation>
        <location evidence="1 7">Periplasm</location>
    </subcellularLocation>
</comment>
<feature type="chain" id="PRO_5044284186" description="Thiol:disulfide interchange protein" evidence="9">
    <location>
        <begin position="21"/>
        <end position="209"/>
    </location>
</feature>
<dbReference type="SUPFAM" id="SSF52833">
    <property type="entry name" value="Thioredoxin-like"/>
    <property type="match status" value="1"/>
</dbReference>
<dbReference type="InterPro" id="IPR050824">
    <property type="entry name" value="Thiol_disulfide_DsbA"/>
</dbReference>
<evidence type="ECO:0000313" key="12">
    <source>
        <dbReference type="Proteomes" id="UP000015462"/>
    </source>
</evidence>
<evidence type="ECO:0000256" key="5">
    <source>
        <dbReference type="ARBA" id="ARBA00023157"/>
    </source>
</evidence>
<name>A0AB33Z263_9GAMM</name>
<keyword evidence="11" id="KW-0413">Isomerase</keyword>
<evidence type="ECO:0000256" key="4">
    <source>
        <dbReference type="ARBA" id="ARBA00022764"/>
    </source>
</evidence>
<accession>A0AB33Z263</accession>
<evidence type="ECO:0000259" key="10">
    <source>
        <dbReference type="PROSITE" id="PS51352"/>
    </source>
</evidence>
<feature type="signal peptide" evidence="9">
    <location>
        <begin position="1"/>
        <end position="20"/>
    </location>
</feature>
<dbReference type="EMBL" id="ASHL01000004">
    <property type="protein sequence ID" value="EPD13278.1"/>
    <property type="molecule type" value="Genomic_DNA"/>
</dbReference>
<dbReference type="RefSeq" id="WP_015005017.1">
    <property type="nucleotide sequence ID" value="NZ_JBLWZB010000007.1"/>
</dbReference>
<dbReference type="InterPro" id="IPR023205">
    <property type="entry name" value="DsbA/DsbL"/>
</dbReference>
<dbReference type="Pfam" id="PF01323">
    <property type="entry name" value="DSBA"/>
    <property type="match status" value="1"/>
</dbReference>
<dbReference type="InterPro" id="IPR017937">
    <property type="entry name" value="Thioredoxin_CS"/>
</dbReference>
<evidence type="ECO:0000256" key="9">
    <source>
        <dbReference type="SAM" id="SignalP"/>
    </source>
</evidence>
<keyword evidence="4 7" id="KW-0574">Periplasm</keyword>
<dbReference type="GO" id="GO:0042597">
    <property type="term" value="C:periplasmic space"/>
    <property type="evidence" value="ECO:0007669"/>
    <property type="project" value="UniProtKB-SubCell"/>
</dbReference>
<proteinExistence type="inferred from homology"/>
<dbReference type="Gene3D" id="3.40.30.10">
    <property type="entry name" value="Glutaredoxin"/>
    <property type="match status" value="1"/>
</dbReference>
<keyword evidence="6" id="KW-0676">Redox-active center</keyword>
<feature type="disulfide bond" description="Redox-active" evidence="8">
    <location>
        <begin position="56"/>
        <end position="59"/>
    </location>
</feature>
<dbReference type="GO" id="GO:0015036">
    <property type="term" value="F:disulfide oxidoreductase activity"/>
    <property type="evidence" value="ECO:0007669"/>
    <property type="project" value="UniProtKB-ARBA"/>
</dbReference>
<evidence type="ECO:0000256" key="6">
    <source>
        <dbReference type="ARBA" id="ARBA00023284"/>
    </source>
</evidence>
<dbReference type="AlphaFoldDB" id="A0AB33Z263"/>
<sequence>MNKLLVLLSIFFISAGSSFAADVEFKEGVDYQLIKPAQPTDDSSRLEVLEIFWYGCPHCYHFEPTLDPWVASLPADVNFARLPAVFNEQWERHARAYFAADILGVLDESHGALFHAMHAEKAVINTVNQLANFYTKYGIDEALFKKTYHSFIVNTKVARAKDMVDRYGVTGVPAIVVEGKYLITGSMAKSYQNMLKIMDYLLAKERKTK</sequence>
<dbReference type="InterPro" id="IPR013766">
    <property type="entry name" value="Thioredoxin_domain"/>
</dbReference>
<keyword evidence="5 7" id="KW-1015">Disulfide bond</keyword>
<comment type="caution">
    <text evidence="11">The sequence shown here is derived from an EMBL/GenBank/DDBJ whole genome shotgun (WGS) entry which is preliminary data.</text>
</comment>
<dbReference type="PIRSF" id="PIRSF001488">
    <property type="entry name" value="Tdi_protein"/>
    <property type="match status" value="1"/>
</dbReference>
<dbReference type="CDD" id="cd03019">
    <property type="entry name" value="DsbA_DsbA"/>
    <property type="match status" value="1"/>
</dbReference>
<dbReference type="InterPro" id="IPR036249">
    <property type="entry name" value="Thioredoxin-like_sf"/>
</dbReference>
<dbReference type="PANTHER" id="PTHR35891">
    <property type="entry name" value="THIOL:DISULFIDE INTERCHANGE PROTEIN DSBA"/>
    <property type="match status" value="1"/>
</dbReference>
<evidence type="ECO:0000256" key="7">
    <source>
        <dbReference type="PIRNR" id="PIRNR001488"/>
    </source>
</evidence>
<dbReference type="PANTHER" id="PTHR35891:SF2">
    <property type="entry name" value="THIOL:DISULFIDE INTERCHANGE PROTEIN DSBA"/>
    <property type="match status" value="1"/>
</dbReference>
<evidence type="ECO:0000313" key="11">
    <source>
        <dbReference type="EMBL" id="EPD13278.1"/>
    </source>
</evidence>
<gene>
    <name evidence="11" type="ORF">L196_06535</name>
</gene>
<dbReference type="Proteomes" id="UP000015462">
    <property type="component" value="Unassembled WGS sequence"/>
</dbReference>
<evidence type="ECO:0000256" key="2">
    <source>
        <dbReference type="ARBA" id="ARBA00005791"/>
    </source>
</evidence>
<dbReference type="PROSITE" id="PS51352">
    <property type="entry name" value="THIOREDOXIN_2"/>
    <property type="match status" value="1"/>
</dbReference>
<comment type="similarity">
    <text evidence="2">Belongs to the thioredoxin family. DsbA subfamily.</text>
</comment>
<dbReference type="PROSITE" id="PS00194">
    <property type="entry name" value="THIOREDOXIN_1"/>
    <property type="match status" value="1"/>
</dbReference>